<accession>A0A511R0F4</accession>
<evidence type="ECO:0000256" key="5">
    <source>
        <dbReference type="ARBA" id="ARBA00022989"/>
    </source>
</evidence>
<evidence type="ECO:0000256" key="1">
    <source>
        <dbReference type="ARBA" id="ARBA00004651"/>
    </source>
</evidence>
<dbReference type="GO" id="GO:0005886">
    <property type="term" value="C:plasma membrane"/>
    <property type="evidence" value="ECO:0007669"/>
    <property type="project" value="UniProtKB-SubCell"/>
</dbReference>
<evidence type="ECO:0000259" key="8">
    <source>
        <dbReference type="PROSITE" id="PS50928"/>
    </source>
</evidence>
<evidence type="ECO:0000256" key="7">
    <source>
        <dbReference type="RuleBase" id="RU363032"/>
    </source>
</evidence>
<evidence type="ECO:0000256" key="3">
    <source>
        <dbReference type="ARBA" id="ARBA00022475"/>
    </source>
</evidence>
<feature type="transmembrane region" description="Helical" evidence="7">
    <location>
        <begin position="98"/>
        <end position="122"/>
    </location>
</feature>
<dbReference type="CDD" id="cd06261">
    <property type="entry name" value="TM_PBP2"/>
    <property type="match status" value="1"/>
</dbReference>
<feature type="transmembrane region" description="Helical" evidence="7">
    <location>
        <begin position="129"/>
        <end position="156"/>
    </location>
</feature>
<feature type="transmembrane region" description="Helical" evidence="7">
    <location>
        <begin position="280"/>
        <end position="306"/>
    </location>
</feature>
<evidence type="ECO:0000256" key="6">
    <source>
        <dbReference type="ARBA" id="ARBA00023136"/>
    </source>
</evidence>
<comment type="caution">
    <text evidence="9">The sequence shown here is derived from an EMBL/GenBank/DDBJ whole genome shotgun (WGS) entry which is preliminary data.</text>
</comment>
<sequence>MAAYLIRRLALVLVVVWGTATLAFFLLFLSGDPVNLLLPLDATPEVREQFRKANGFDRPVWQQYLSYMGRAVQGDLGISLRNQTPALGLVLERMPASMVLAGAALLFAVVFGVLAGVIAAVRKGTTLEFVVLFFALLGQSLPVFWLALMLILVFGLELRWLPISGYGVGPLPGLPALANLVLPAIAVGTFSMAAITRLTRGGVLRELRSDHVRTARAKGLSERVVIYKHALRNAAIPVVTVIGLQLGNLLSGAVITETIFAWPGVGRLVLTAVTQQDFPVVQAAVIVFAVLLAVINLVVDLLYGVLDPRVRYA</sequence>
<dbReference type="Gene3D" id="1.10.3720.10">
    <property type="entry name" value="MetI-like"/>
    <property type="match status" value="1"/>
</dbReference>
<name>A0A511R0F4_9DEIN</name>
<dbReference type="InterPro" id="IPR000515">
    <property type="entry name" value="MetI-like"/>
</dbReference>
<dbReference type="PANTHER" id="PTHR43163:SF6">
    <property type="entry name" value="DIPEPTIDE TRANSPORT SYSTEM PERMEASE PROTEIN DPPB-RELATED"/>
    <property type="match status" value="1"/>
</dbReference>
<evidence type="ECO:0000256" key="4">
    <source>
        <dbReference type="ARBA" id="ARBA00022692"/>
    </source>
</evidence>
<dbReference type="OrthoDB" id="9773683at2"/>
<dbReference type="PROSITE" id="PS50928">
    <property type="entry name" value="ABC_TM1"/>
    <property type="match status" value="1"/>
</dbReference>
<protein>
    <submittedName>
        <fullName evidence="9">Glutathione ABC transporter permease</fullName>
    </submittedName>
</protein>
<keyword evidence="5 7" id="KW-1133">Transmembrane helix</keyword>
<keyword evidence="4 7" id="KW-0812">Transmembrane</keyword>
<dbReference type="GO" id="GO:0055085">
    <property type="term" value="P:transmembrane transport"/>
    <property type="evidence" value="ECO:0007669"/>
    <property type="project" value="InterPro"/>
</dbReference>
<reference evidence="9 10" key="1">
    <citation type="submission" date="2019-07" db="EMBL/GenBank/DDBJ databases">
        <title>Whole genome shotgun sequence of Meiothermus hypogaeus NBRC 106114.</title>
        <authorList>
            <person name="Hosoyama A."/>
            <person name="Uohara A."/>
            <person name="Ohji S."/>
            <person name="Ichikawa N."/>
        </authorList>
    </citation>
    <scope>NUCLEOTIDE SEQUENCE [LARGE SCALE GENOMIC DNA]</scope>
    <source>
        <strain evidence="9 10">NBRC 106114</strain>
    </source>
</reference>
<dbReference type="PANTHER" id="PTHR43163">
    <property type="entry name" value="DIPEPTIDE TRANSPORT SYSTEM PERMEASE PROTEIN DPPB-RELATED"/>
    <property type="match status" value="1"/>
</dbReference>
<evidence type="ECO:0000313" key="9">
    <source>
        <dbReference type="EMBL" id="GEM82787.1"/>
    </source>
</evidence>
<feature type="transmembrane region" description="Helical" evidence="7">
    <location>
        <begin position="9"/>
        <end position="29"/>
    </location>
</feature>
<dbReference type="RefSeq" id="WP_119339526.1">
    <property type="nucleotide sequence ID" value="NZ_BJXL01000021.1"/>
</dbReference>
<dbReference type="InterPro" id="IPR035906">
    <property type="entry name" value="MetI-like_sf"/>
</dbReference>
<evidence type="ECO:0000313" key="10">
    <source>
        <dbReference type="Proteomes" id="UP000321197"/>
    </source>
</evidence>
<keyword evidence="3" id="KW-1003">Cell membrane</keyword>
<organism evidence="9 10">
    <name type="scientific">Meiothermus hypogaeus NBRC 106114</name>
    <dbReference type="NCBI Taxonomy" id="1227553"/>
    <lineage>
        <taxon>Bacteria</taxon>
        <taxon>Thermotogati</taxon>
        <taxon>Deinococcota</taxon>
        <taxon>Deinococci</taxon>
        <taxon>Thermales</taxon>
        <taxon>Thermaceae</taxon>
        <taxon>Meiothermus</taxon>
    </lineage>
</organism>
<proteinExistence type="inferred from homology"/>
<dbReference type="Pfam" id="PF19300">
    <property type="entry name" value="BPD_transp_1_N"/>
    <property type="match status" value="1"/>
</dbReference>
<keyword evidence="6 7" id="KW-0472">Membrane</keyword>
<feature type="domain" description="ABC transmembrane type-1" evidence="8">
    <location>
        <begin position="94"/>
        <end position="303"/>
    </location>
</feature>
<dbReference type="Pfam" id="PF00528">
    <property type="entry name" value="BPD_transp_1"/>
    <property type="match status" value="1"/>
</dbReference>
<comment type="subcellular location">
    <subcellularLocation>
        <location evidence="1 7">Cell membrane</location>
        <topology evidence="1 7">Multi-pass membrane protein</topology>
    </subcellularLocation>
</comment>
<dbReference type="EMBL" id="BJXL01000021">
    <property type="protein sequence ID" value="GEM82787.1"/>
    <property type="molecule type" value="Genomic_DNA"/>
</dbReference>
<dbReference type="AlphaFoldDB" id="A0A511R0F4"/>
<comment type="similarity">
    <text evidence="7">Belongs to the binding-protein-dependent transport system permease family.</text>
</comment>
<evidence type="ECO:0000256" key="2">
    <source>
        <dbReference type="ARBA" id="ARBA00022448"/>
    </source>
</evidence>
<keyword evidence="2 7" id="KW-0813">Transport</keyword>
<dbReference type="SUPFAM" id="SSF161098">
    <property type="entry name" value="MetI-like"/>
    <property type="match status" value="1"/>
</dbReference>
<feature type="transmembrane region" description="Helical" evidence="7">
    <location>
        <begin position="234"/>
        <end position="260"/>
    </location>
</feature>
<feature type="transmembrane region" description="Helical" evidence="7">
    <location>
        <begin position="176"/>
        <end position="195"/>
    </location>
</feature>
<dbReference type="Proteomes" id="UP000321197">
    <property type="component" value="Unassembled WGS sequence"/>
</dbReference>
<gene>
    <name evidence="9" type="ORF">MHY01S_09530</name>
</gene>
<dbReference type="InterPro" id="IPR045621">
    <property type="entry name" value="BPD_transp_1_N"/>
</dbReference>